<comment type="cofactor">
    <cofactor evidence="1 16">
        <name>Mg(2+)</name>
        <dbReference type="ChEBI" id="CHEBI:18420"/>
    </cofactor>
</comment>
<dbReference type="GO" id="GO:0005829">
    <property type="term" value="C:cytosol"/>
    <property type="evidence" value="ECO:0007669"/>
    <property type="project" value="TreeGrafter"/>
</dbReference>
<evidence type="ECO:0000256" key="11">
    <source>
        <dbReference type="ARBA" id="ARBA00022726"/>
    </source>
</evidence>
<dbReference type="PANTHER" id="PTHR43340:SF1">
    <property type="entry name" value="HYPOXANTHINE PHOSPHORIBOSYLTRANSFERASE"/>
    <property type="match status" value="1"/>
</dbReference>
<dbReference type="CDD" id="cd06223">
    <property type="entry name" value="PRTases_typeI"/>
    <property type="match status" value="1"/>
</dbReference>
<comment type="pathway">
    <text evidence="4 16">Purine metabolism; IMP biosynthesis via salvage pathway; IMP from hypoxanthine: step 1/1.</text>
</comment>
<evidence type="ECO:0000256" key="9">
    <source>
        <dbReference type="ARBA" id="ARBA00022679"/>
    </source>
</evidence>
<dbReference type="GO" id="GO:0046100">
    <property type="term" value="P:hypoxanthine metabolic process"/>
    <property type="evidence" value="ECO:0007669"/>
    <property type="project" value="TreeGrafter"/>
</dbReference>
<dbReference type="STRING" id="1122155.SAMN02745158_02226"/>
<dbReference type="PANTHER" id="PTHR43340">
    <property type="entry name" value="HYPOXANTHINE-GUANINE PHOSPHORIBOSYLTRANSFERASE"/>
    <property type="match status" value="1"/>
</dbReference>
<dbReference type="GO" id="GO:0006178">
    <property type="term" value="P:guanine salvage"/>
    <property type="evidence" value="ECO:0007669"/>
    <property type="project" value="TreeGrafter"/>
</dbReference>
<comment type="similarity">
    <text evidence="6 16">Belongs to the purine/pyrimidine phosphoribosyltransferase family.</text>
</comment>
<comment type="catalytic activity">
    <reaction evidence="14">
        <text>GMP + diphosphate = guanine + 5-phospho-alpha-D-ribose 1-diphosphate</text>
        <dbReference type="Rhea" id="RHEA:25424"/>
        <dbReference type="ChEBI" id="CHEBI:16235"/>
        <dbReference type="ChEBI" id="CHEBI:33019"/>
        <dbReference type="ChEBI" id="CHEBI:58017"/>
        <dbReference type="ChEBI" id="CHEBI:58115"/>
        <dbReference type="EC" id="2.4.2.8"/>
    </reaction>
    <physiologicalReaction direction="right-to-left" evidence="14">
        <dbReference type="Rhea" id="RHEA:25426"/>
    </physiologicalReaction>
</comment>
<evidence type="ECO:0000256" key="10">
    <source>
        <dbReference type="ARBA" id="ARBA00022723"/>
    </source>
</evidence>
<comment type="pathway">
    <text evidence="5">Purine metabolism; GMP biosynthesis via salvage pathway; GMP from guanine: step 1/1.</text>
</comment>
<evidence type="ECO:0000256" key="12">
    <source>
        <dbReference type="ARBA" id="ARBA00022741"/>
    </source>
</evidence>
<comment type="function">
    <text evidence="2">Purine salvage pathway enzyme that catalyzes the transfer of the ribosyl-5-phosphate group from 5-phospho-alpha-D-ribose 1-diphosphate (PRPP) to the N9 position of the 6-oxopurines hypoxanthine and guanine to form the corresponding ribonucleotides IMP (inosine 5'-monophosphate) and GMP (guanosine 5'-monophosphate), with the release of PPi.</text>
</comment>
<evidence type="ECO:0000256" key="13">
    <source>
        <dbReference type="ARBA" id="ARBA00022842"/>
    </source>
</evidence>
<dbReference type="InterPro" id="IPR005904">
    <property type="entry name" value="Hxn_phspho_trans"/>
</dbReference>
<evidence type="ECO:0000256" key="7">
    <source>
        <dbReference type="ARBA" id="ARBA00022490"/>
    </source>
</evidence>
<keyword evidence="9 16" id="KW-0808">Transferase</keyword>
<keyword evidence="11 16" id="KW-0660">Purine salvage</keyword>
<evidence type="ECO:0000256" key="6">
    <source>
        <dbReference type="ARBA" id="ARBA00008391"/>
    </source>
</evidence>
<evidence type="ECO:0000256" key="1">
    <source>
        <dbReference type="ARBA" id="ARBA00001946"/>
    </source>
</evidence>
<dbReference type="RefSeq" id="WP_072851691.1">
    <property type="nucleotide sequence ID" value="NZ_FQVI01000010.1"/>
</dbReference>
<dbReference type="GO" id="GO:0032264">
    <property type="term" value="P:IMP salvage"/>
    <property type="evidence" value="ECO:0007669"/>
    <property type="project" value="UniProtKB-UniPathway"/>
</dbReference>
<comment type="subcellular location">
    <subcellularLocation>
        <location evidence="3 16">Cytoplasm</location>
    </subcellularLocation>
</comment>
<evidence type="ECO:0000313" key="18">
    <source>
        <dbReference type="EMBL" id="SHF00186.1"/>
    </source>
</evidence>
<dbReference type="InterPro" id="IPR000836">
    <property type="entry name" value="PRTase_dom"/>
</dbReference>
<dbReference type="AlphaFoldDB" id="A0A1M4Y3L9"/>
<protein>
    <recommendedName>
        <fullName evidence="16">Hypoxanthine phosphoribosyltransferase</fullName>
        <ecNumber evidence="16">2.4.2.8</ecNumber>
    </recommendedName>
</protein>
<evidence type="ECO:0000256" key="5">
    <source>
        <dbReference type="ARBA" id="ARBA00004676"/>
    </source>
</evidence>
<dbReference type="EMBL" id="FQVI01000010">
    <property type="protein sequence ID" value="SHF00186.1"/>
    <property type="molecule type" value="Genomic_DNA"/>
</dbReference>
<dbReference type="InterPro" id="IPR029057">
    <property type="entry name" value="PRTase-like"/>
</dbReference>
<dbReference type="SUPFAM" id="SSF53271">
    <property type="entry name" value="PRTase-like"/>
    <property type="match status" value="1"/>
</dbReference>
<dbReference type="GO" id="GO:0052657">
    <property type="term" value="F:guanine phosphoribosyltransferase activity"/>
    <property type="evidence" value="ECO:0007669"/>
    <property type="project" value="UniProtKB-ARBA"/>
</dbReference>
<proteinExistence type="inferred from homology"/>
<evidence type="ECO:0000256" key="16">
    <source>
        <dbReference type="RuleBase" id="RU364099"/>
    </source>
</evidence>
<dbReference type="FunFam" id="3.40.50.2020:FF:000006">
    <property type="entry name" value="Hypoxanthine phosphoribosyltransferase"/>
    <property type="match status" value="1"/>
</dbReference>
<reference evidence="18 19" key="1">
    <citation type="submission" date="2016-11" db="EMBL/GenBank/DDBJ databases">
        <authorList>
            <person name="Jaros S."/>
            <person name="Januszkiewicz K."/>
            <person name="Wedrychowicz H."/>
        </authorList>
    </citation>
    <scope>NUCLEOTIDE SEQUENCE [LARGE SCALE GENOMIC DNA]</scope>
    <source>
        <strain evidence="18 19">DSM 17459</strain>
    </source>
</reference>
<evidence type="ECO:0000313" key="19">
    <source>
        <dbReference type="Proteomes" id="UP000184245"/>
    </source>
</evidence>
<comment type="catalytic activity">
    <reaction evidence="15">
        <text>IMP + diphosphate = hypoxanthine + 5-phospho-alpha-D-ribose 1-diphosphate</text>
        <dbReference type="Rhea" id="RHEA:17973"/>
        <dbReference type="ChEBI" id="CHEBI:17368"/>
        <dbReference type="ChEBI" id="CHEBI:33019"/>
        <dbReference type="ChEBI" id="CHEBI:58017"/>
        <dbReference type="ChEBI" id="CHEBI:58053"/>
        <dbReference type="EC" id="2.4.2.8"/>
    </reaction>
    <physiologicalReaction direction="right-to-left" evidence="15">
        <dbReference type="Rhea" id="RHEA:17975"/>
    </physiologicalReaction>
</comment>
<evidence type="ECO:0000256" key="8">
    <source>
        <dbReference type="ARBA" id="ARBA00022676"/>
    </source>
</evidence>
<keyword evidence="7 16" id="KW-0963">Cytoplasm</keyword>
<dbReference type="Gene3D" id="3.40.50.2020">
    <property type="match status" value="1"/>
</dbReference>
<dbReference type="GO" id="GO:0032263">
    <property type="term" value="P:GMP salvage"/>
    <property type="evidence" value="ECO:0007669"/>
    <property type="project" value="TreeGrafter"/>
</dbReference>
<dbReference type="InterPro" id="IPR050408">
    <property type="entry name" value="HGPRT"/>
</dbReference>
<accession>A0A1M4Y3L9</accession>
<dbReference type="OrthoDB" id="9802824at2"/>
<dbReference type="GO" id="GO:0000166">
    <property type="term" value="F:nucleotide binding"/>
    <property type="evidence" value="ECO:0007669"/>
    <property type="project" value="UniProtKB-KW"/>
</dbReference>
<dbReference type="EC" id="2.4.2.8" evidence="16"/>
<feature type="domain" description="Phosphoribosyltransferase" evidence="17">
    <location>
        <begin position="10"/>
        <end position="158"/>
    </location>
</feature>
<dbReference type="Pfam" id="PF00156">
    <property type="entry name" value="Pribosyltran"/>
    <property type="match status" value="1"/>
</dbReference>
<organism evidence="18 19">
    <name type="scientific">Lactonifactor longoviformis DSM 17459</name>
    <dbReference type="NCBI Taxonomy" id="1122155"/>
    <lineage>
        <taxon>Bacteria</taxon>
        <taxon>Bacillati</taxon>
        <taxon>Bacillota</taxon>
        <taxon>Clostridia</taxon>
        <taxon>Eubacteriales</taxon>
        <taxon>Clostridiaceae</taxon>
        <taxon>Lactonifactor</taxon>
    </lineage>
</organism>
<dbReference type="UniPathway" id="UPA00591">
    <property type="reaction ID" value="UER00648"/>
</dbReference>
<evidence type="ECO:0000256" key="14">
    <source>
        <dbReference type="ARBA" id="ARBA00048811"/>
    </source>
</evidence>
<gene>
    <name evidence="18" type="ORF">SAMN02745158_02226</name>
</gene>
<keyword evidence="8 16" id="KW-0328">Glycosyltransferase</keyword>
<evidence type="ECO:0000256" key="2">
    <source>
        <dbReference type="ARBA" id="ARBA00002049"/>
    </source>
</evidence>
<keyword evidence="13 16" id="KW-0460">Magnesium</keyword>
<dbReference type="GO" id="GO:0004422">
    <property type="term" value="F:hypoxanthine phosphoribosyltransferase activity"/>
    <property type="evidence" value="ECO:0007669"/>
    <property type="project" value="InterPro"/>
</dbReference>
<keyword evidence="19" id="KW-1185">Reference proteome</keyword>
<dbReference type="Proteomes" id="UP000184245">
    <property type="component" value="Unassembled WGS sequence"/>
</dbReference>
<dbReference type="NCBIfam" id="TIGR01203">
    <property type="entry name" value="HGPRTase"/>
    <property type="match status" value="1"/>
</dbReference>
<name>A0A1M4Y3L9_9CLOT</name>
<dbReference type="GO" id="GO:0006166">
    <property type="term" value="P:purine ribonucleoside salvage"/>
    <property type="evidence" value="ECO:0007669"/>
    <property type="project" value="UniProtKB-KW"/>
</dbReference>
<evidence type="ECO:0000259" key="17">
    <source>
        <dbReference type="Pfam" id="PF00156"/>
    </source>
</evidence>
<keyword evidence="12 16" id="KW-0547">Nucleotide-binding</keyword>
<evidence type="ECO:0000256" key="15">
    <source>
        <dbReference type="ARBA" id="ARBA00049402"/>
    </source>
</evidence>
<sequence length="173" mass="19761">MSEKVHVLLSEEEVEKRIREIGEQISRDYEGRSVHLICVLKGGVFFTCELAKRLKIPVSLDFMSVSSYGDDTKSSGVVRIVKDLDEPLEGKDVLIVEDIIDSGRTLSYLMEVLRQRGPKSLKLCTLLDKPERRVRDVQVDYVCFNIPDEFVVGYGLDYAQKYRNLPYIGVVEL</sequence>
<keyword evidence="10 16" id="KW-0479">Metal-binding</keyword>
<evidence type="ECO:0000256" key="3">
    <source>
        <dbReference type="ARBA" id="ARBA00004496"/>
    </source>
</evidence>
<evidence type="ECO:0000256" key="4">
    <source>
        <dbReference type="ARBA" id="ARBA00004669"/>
    </source>
</evidence>
<dbReference type="GO" id="GO:0000287">
    <property type="term" value="F:magnesium ion binding"/>
    <property type="evidence" value="ECO:0007669"/>
    <property type="project" value="TreeGrafter"/>
</dbReference>